<evidence type="ECO:0000313" key="3">
    <source>
        <dbReference type="Proteomes" id="UP001458415"/>
    </source>
</evidence>
<feature type="compositionally biased region" description="Basic and acidic residues" evidence="1">
    <location>
        <begin position="68"/>
        <end position="78"/>
    </location>
</feature>
<accession>A0ABV1WHW6</accession>
<reference evidence="2 3" key="1">
    <citation type="submission" date="2024-06" db="EMBL/GenBank/DDBJ databases">
        <title>The Natural Products Discovery Center: Release of the First 8490 Sequenced Strains for Exploring Actinobacteria Biosynthetic Diversity.</title>
        <authorList>
            <person name="Kalkreuter E."/>
            <person name="Kautsar S.A."/>
            <person name="Yang D."/>
            <person name="Bader C.D."/>
            <person name="Teijaro C.N."/>
            <person name="Fluegel L."/>
            <person name="Davis C.M."/>
            <person name="Simpson J.R."/>
            <person name="Lauterbach L."/>
            <person name="Steele A.D."/>
            <person name="Gui C."/>
            <person name="Meng S."/>
            <person name="Li G."/>
            <person name="Viehrig K."/>
            <person name="Ye F."/>
            <person name="Su P."/>
            <person name="Kiefer A.F."/>
            <person name="Nichols A."/>
            <person name="Cepeda A.J."/>
            <person name="Yan W."/>
            <person name="Fan B."/>
            <person name="Jiang Y."/>
            <person name="Adhikari A."/>
            <person name="Zheng C.-J."/>
            <person name="Schuster L."/>
            <person name="Cowan T.M."/>
            <person name="Smanski M.J."/>
            <person name="Chevrette M.G."/>
            <person name="De Carvalho L.P.S."/>
            <person name="Shen B."/>
        </authorList>
    </citation>
    <scope>NUCLEOTIDE SEQUENCE [LARGE SCALE GENOMIC DNA]</scope>
    <source>
        <strain evidence="2 3">NPDC000634</strain>
    </source>
</reference>
<dbReference type="EMBL" id="JBEPCU010001507">
    <property type="protein sequence ID" value="MER6983772.1"/>
    <property type="molecule type" value="Genomic_DNA"/>
</dbReference>
<feature type="region of interest" description="Disordered" evidence="1">
    <location>
        <begin position="47"/>
        <end position="78"/>
    </location>
</feature>
<proteinExistence type="predicted"/>
<dbReference type="Proteomes" id="UP001458415">
    <property type="component" value="Unassembled WGS sequence"/>
</dbReference>
<evidence type="ECO:0000256" key="1">
    <source>
        <dbReference type="SAM" id="MobiDB-lite"/>
    </source>
</evidence>
<keyword evidence="3" id="KW-1185">Reference proteome</keyword>
<organism evidence="2 3">
    <name type="scientific">Streptomyces carpinensis</name>
    <dbReference type="NCBI Taxonomy" id="66369"/>
    <lineage>
        <taxon>Bacteria</taxon>
        <taxon>Bacillati</taxon>
        <taxon>Actinomycetota</taxon>
        <taxon>Actinomycetes</taxon>
        <taxon>Kitasatosporales</taxon>
        <taxon>Streptomycetaceae</taxon>
        <taxon>Streptomyces</taxon>
    </lineage>
</organism>
<sequence length="78" mass="8354">MLEAFQYLASEATTPRPGPPQGGPGPGGRGQGRVFHSAITGRSCSVDSRLSVPFDPEHFGHKARSERRRREAPGPRSG</sequence>
<feature type="region of interest" description="Disordered" evidence="1">
    <location>
        <begin position="1"/>
        <end position="34"/>
    </location>
</feature>
<name>A0ABV1WHW6_9ACTN</name>
<protein>
    <submittedName>
        <fullName evidence="2">Uncharacterized protein</fullName>
    </submittedName>
</protein>
<feature type="non-terminal residue" evidence="2">
    <location>
        <position position="78"/>
    </location>
</feature>
<comment type="caution">
    <text evidence="2">The sequence shown here is derived from an EMBL/GenBank/DDBJ whole genome shotgun (WGS) entry which is preliminary data.</text>
</comment>
<evidence type="ECO:0000313" key="2">
    <source>
        <dbReference type="EMBL" id="MER6983772.1"/>
    </source>
</evidence>
<gene>
    <name evidence="2" type="ORF">ABT317_44195</name>
</gene>